<protein>
    <submittedName>
        <fullName evidence="1">Integrase, catalytic region, zinc finger, CCHC-type, peptidase aspartic, catalytic</fullName>
    </submittedName>
</protein>
<name>A0A699JX91_TANCI</name>
<gene>
    <name evidence="1" type="ORF">Tci_634613</name>
</gene>
<dbReference type="AlphaFoldDB" id="A0A699JX91"/>
<sequence>MLFITLGKKYYAPSNFEVSNNSATNTLDDEDTPSPSSIIVEDKELDGNTIKHYFENPEFEEAESSSNYQDPLNMHEFHQQHRYTDKWTKNHPIEQVIGHPSKPVQTQNRLRTDAKLCMFALTVSLIEPKNIKRLCLIIAGSNPCKINLISSND</sequence>
<accession>A0A699JX91</accession>
<comment type="caution">
    <text evidence="1">The sequence shown here is derived from an EMBL/GenBank/DDBJ whole genome shotgun (WGS) entry which is preliminary data.</text>
</comment>
<reference evidence="1" key="1">
    <citation type="journal article" date="2019" name="Sci. Rep.">
        <title>Draft genome of Tanacetum cinerariifolium, the natural source of mosquito coil.</title>
        <authorList>
            <person name="Yamashiro T."/>
            <person name="Shiraishi A."/>
            <person name="Satake H."/>
            <person name="Nakayama K."/>
        </authorList>
    </citation>
    <scope>NUCLEOTIDE SEQUENCE</scope>
</reference>
<evidence type="ECO:0000313" key="1">
    <source>
        <dbReference type="EMBL" id="GFA62641.1"/>
    </source>
</evidence>
<dbReference type="EMBL" id="BKCJ010457675">
    <property type="protein sequence ID" value="GFA62641.1"/>
    <property type="molecule type" value="Genomic_DNA"/>
</dbReference>
<proteinExistence type="predicted"/>
<organism evidence="1">
    <name type="scientific">Tanacetum cinerariifolium</name>
    <name type="common">Dalmatian daisy</name>
    <name type="synonym">Chrysanthemum cinerariifolium</name>
    <dbReference type="NCBI Taxonomy" id="118510"/>
    <lineage>
        <taxon>Eukaryota</taxon>
        <taxon>Viridiplantae</taxon>
        <taxon>Streptophyta</taxon>
        <taxon>Embryophyta</taxon>
        <taxon>Tracheophyta</taxon>
        <taxon>Spermatophyta</taxon>
        <taxon>Magnoliopsida</taxon>
        <taxon>eudicotyledons</taxon>
        <taxon>Gunneridae</taxon>
        <taxon>Pentapetalae</taxon>
        <taxon>asterids</taxon>
        <taxon>campanulids</taxon>
        <taxon>Asterales</taxon>
        <taxon>Asteraceae</taxon>
        <taxon>Asteroideae</taxon>
        <taxon>Anthemideae</taxon>
        <taxon>Anthemidinae</taxon>
        <taxon>Tanacetum</taxon>
    </lineage>
</organism>